<dbReference type="RefSeq" id="WP_344902155.1">
    <property type="nucleotide sequence ID" value="NZ_BAAAWD010000016.1"/>
</dbReference>
<comment type="caution">
    <text evidence="1">The sequence shown here is derived from an EMBL/GenBank/DDBJ whole genome shotgun (WGS) entry which is preliminary data.</text>
</comment>
<sequence length="57" mass="6265">MSGRGVTATVAIEFTDGARAQAVCRTGQCTWRGTAWLNVDTARFEQALHRDDHAKET</sequence>
<dbReference type="EMBL" id="BAAAWD010000016">
    <property type="protein sequence ID" value="GAA3027698.1"/>
    <property type="molecule type" value="Genomic_DNA"/>
</dbReference>
<organism evidence="1 2">
    <name type="scientific">Streptosporangium longisporum</name>
    <dbReference type="NCBI Taxonomy" id="46187"/>
    <lineage>
        <taxon>Bacteria</taxon>
        <taxon>Bacillati</taxon>
        <taxon>Actinomycetota</taxon>
        <taxon>Actinomycetes</taxon>
        <taxon>Streptosporangiales</taxon>
        <taxon>Streptosporangiaceae</taxon>
        <taxon>Streptosporangium</taxon>
    </lineage>
</organism>
<reference evidence="2" key="1">
    <citation type="journal article" date="2019" name="Int. J. Syst. Evol. Microbiol.">
        <title>The Global Catalogue of Microorganisms (GCM) 10K type strain sequencing project: providing services to taxonomists for standard genome sequencing and annotation.</title>
        <authorList>
            <consortium name="The Broad Institute Genomics Platform"/>
            <consortium name="The Broad Institute Genome Sequencing Center for Infectious Disease"/>
            <person name="Wu L."/>
            <person name="Ma J."/>
        </authorList>
    </citation>
    <scope>NUCLEOTIDE SEQUENCE [LARGE SCALE GENOMIC DNA]</scope>
    <source>
        <strain evidence="2">JCM 3106</strain>
    </source>
</reference>
<evidence type="ECO:0000313" key="2">
    <source>
        <dbReference type="Proteomes" id="UP001499930"/>
    </source>
</evidence>
<evidence type="ECO:0000313" key="1">
    <source>
        <dbReference type="EMBL" id="GAA3027698.1"/>
    </source>
</evidence>
<gene>
    <name evidence="1" type="ORF">GCM10017559_62470</name>
</gene>
<name>A0ABP6L3R0_9ACTN</name>
<proteinExistence type="predicted"/>
<accession>A0ABP6L3R0</accession>
<dbReference type="Proteomes" id="UP001499930">
    <property type="component" value="Unassembled WGS sequence"/>
</dbReference>
<protein>
    <submittedName>
        <fullName evidence="1">Uncharacterized protein</fullName>
    </submittedName>
</protein>
<keyword evidence="2" id="KW-1185">Reference proteome</keyword>